<dbReference type="InterPro" id="IPR004628">
    <property type="entry name" value="Man_deHydtase"/>
</dbReference>
<evidence type="ECO:0000256" key="2">
    <source>
        <dbReference type="ARBA" id="ARBA00001936"/>
    </source>
</evidence>
<dbReference type="UniPathway" id="UPA00246"/>
<comment type="similarity">
    <text evidence="6">Belongs to the mannonate dehydratase family.</text>
</comment>
<name>A0A2Z4ACU3_9BACT</name>
<evidence type="ECO:0000313" key="11">
    <source>
        <dbReference type="EMBL" id="AWT59983.1"/>
    </source>
</evidence>
<dbReference type="GO" id="GO:0042840">
    <property type="term" value="P:D-glucuronate catabolic process"/>
    <property type="evidence" value="ECO:0007669"/>
    <property type="project" value="TreeGrafter"/>
</dbReference>
<keyword evidence="8" id="KW-0408">Iron</keyword>
<evidence type="ECO:0000313" key="12">
    <source>
        <dbReference type="Proteomes" id="UP000247465"/>
    </source>
</evidence>
<dbReference type="EMBL" id="CP029803">
    <property type="protein sequence ID" value="AWT59983.1"/>
    <property type="molecule type" value="Genomic_DNA"/>
</dbReference>
<evidence type="ECO:0000256" key="4">
    <source>
        <dbReference type="ARBA" id="ARBA00002713"/>
    </source>
</evidence>
<comment type="pathway">
    <text evidence="5">Carbohydrate metabolism; pentose and glucuronate interconversion.</text>
</comment>
<accession>A0A2Z4ACU3</accession>
<dbReference type="AlphaFoldDB" id="A0A2Z4ACU3"/>
<evidence type="ECO:0000256" key="7">
    <source>
        <dbReference type="ARBA" id="ARBA00012927"/>
    </source>
</evidence>
<sequence>MKISVWDGGLTDSYMRQVSQLGADGIDFGNGTAFPGVTEQGYPDLDKVVRIKKRIHSWGLEINRVTLPDITEKFMQNQPGGERELENSCEAVRIFAQAGIPIVRQRFAGDTFDLSEKYLSVHRGGYTSRGERPNRSISPSTVPTYEELDQWWDRFVKVYNALVPIAEETGVLLALHPSDIPHPNTPFGGLGFHRVIDAFPSANVGYLYCCGTRAEAGGSSIVLDEINNYGRKGKIFTVHMRNVRGSLATAEGFEEVLLDDGDMNIAKIFIELKKVGFDGFINPDHIPNLEGGVGLAYSVGYLKAILASLAI</sequence>
<protein>
    <recommendedName>
        <fullName evidence="7">mannonate dehydratase</fullName>
        <ecNumber evidence="7">4.2.1.8</ecNumber>
    </recommendedName>
</protein>
<evidence type="ECO:0000256" key="8">
    <source>
        <dbReference type="ARBA" id="ARBA00023004"/>
    </source>
</evidence>
<dbReference type="Gene3D" id="3.20.20.150">
    <property type="entry name" value="Divalent-metal-dependent TIM barrel enzymes"/>
    <property type="match status" value="1"/>
</dbReference>
<proteinExistence type="inferred from homology"/>
<dbReference type="KEGG" id="mtar:DF168_01182"/>
<dbReference type="SUPFAM" id="SSF51658">
    <property type="entry name" value="Xylose isomerase-like"/>
    <property type="match status" value="1"/>
</dbReference>
<evidence type="ECO:0000256" key="9">
    <source>
        <dbReference type="ARBA" id="ARBA00023211"/>
    </source>
</evidence>
<dbReference type="PANTHER" id="PTHR30387">
    <property type="entry name" value="MANNONATE DEHYDRATASE"/>
    <property type="match status" value="1"/>
</dbReference>
<evidence type="ECO:0000256" key="6">
    <source>
        <dbReference type="ARBA" id="ARBA00007389"/>
    </source>
</evidence>
<gene>
    <name evidence="11" type="primary">uxuA_12</name>
    <name evidence="11" type="ORF">DF168_01182</name>
</gene>
<dbReference type="GO" id="GO:0008198">
    <property type="term" value="F:ferrous iron binding"/>
    <property type="evidence" value="ECO:0007669"/>
    <property type="project" value="TreeGrafter"/>
</dbReference>
<dbReference type="PANTHER" id="PTHR30387:SF2">
    <property type="entry name" value="MANNONATE DEHYDRATASE"/>
    <property type="match status" value="1"/>
</dbReference>
<comment type="cofactor">
    <cofactor evidence="3">
        <name>Fe(2+)</name>
        <dbReference type="ChEBI" id="CHEBI:29033"/>
    </cofactor>
</comment>
<dbReference type="GO" id="GO:0030145">
    <property type="term" value="F:manganese ion binding"/>
    <property type="evidence" value="ECO:0007669"/>
    <property type="project" value="TreeGrafter"/>
</dbReference>
<reference evidence="11 12" key="1">
    <citation type="submission" date="2018-06" db="EMBL/GenBank/DDBJ databases">
        <title>Draft Genome Sequence of a Novel Marine Bacterium Related to the Verrucomicrobia.</title>
        <authorList>
            <person name="Vosseberg J."/>
            <person name="Martijn J."/>
            <person name="Ettema T.J.G."/>
        </authorList>
    </citation>
    <scope>NUCLEOTIDE SEQUENCE [LARGE SCALE GENOMIC DNA]</scope>
    <source>
        <strain evidence="11">TARA_B100001123</strain>
    </source>
</reference>
<evidence type="ECO:0000256" key="1">
    <source>
        <dbReference type="ARBA" id="ARBA00001794"/>
    </source>
</evidence>
<comment type="catalytic activity">
    <reaction evidence="1">
        <text>D-mannonate = 2-dehydro-3-deoxy-D-gluconate + H2O</text>
        <dbReference type="Rhea" id="RHEA:20097"/>
        <dbReference type="ChEBI" id="CHEBI:15377"/>
        <dbReference type="ChEBI" id="CHEBI:17767"/>
        <dbReference type="ChEBI" id="CHEBI:57990"/>
        <dbReference type="EC" id="4.2.1.8"/>
    </reaction>
</comment>
<evidence type="ECO:0000256" key="10">
    <source>
        <dbReference type="ARBA" id="ARBA00023239"/>
    </source>
</evidence>
<keyword evidence="10 11" id="KW-0456">Lyase</keyword>
<organism evidence="11 12">
    <name type="scientific">Candidatus Moanibacter tarae</name>
    <dbReference type="NCBI Taxonomy" id="2200854"/>
    <lineage>
        <taxon>Bacteria</taxon>
        <taxon>Pseudomonadati</taxon>
        <taxon>Verrucomicrobiota</taxon>
        <taxon>Opitutia</taxon>
        <taxon>Puniceicoccales</taxon>
        <taxon>Puniceicoccales incertae sedis</taxon>
        <taxon>Candidatus Moanibacter</taxon>
    </lineage>
</organism>
<dbReference type="Pfam" id="PF03786">
    <property type="entry name" value="UxuA"/>
    <property type="match status" value="1"/>
</dbReference>
<dbReference type="InterPro" id="IPR036237">
    <property type="entry name" value="Xyl_isomerase-like_sf"/>
</dbReference>
<keyword evidence="9" id="KW-0464">Manganese</keyword>
<evidence type="ECO:0000256" key="3">
    <source>
        <dbReference type="ARBA" id="ARBA00001954"/>
    </source>
</evidence>
<comment type="cofactor">
    <cofactor evidence="2">
        <name>Mn(2+)</name>
        <dbReference type="ChEBI" id="CHEBI:29035"/>
    </cofactor>
</comment>
<comment type="function">
    <text evidence="4">Catalyzes the dehydration of D-mannonate.</text>
</comment>
<dbReference type="GO" id="GO:0008927">
    <property type="term" value="F:mannonate dehydratase activity"/>
    <property type="evidence" value="ECO:0007669"/>
    <property type="project" value="UniProtKB-EC"/>
</dbReference>
<dbReference type="EC" id="4.2.1.8" evidence="7"/>
<dbReference type="Proteomes" id="UP000247465">
    <property type="component" value="Chromosome"/>
</dbReference>
<evidence type="ECO:0000256" key="5">
    <source>
        <dbReference type="ARBA" id="ARBA00004892"/>
    </source>
</evidence>